<evidence type="ECO:0000259" key="6">
    <source>
        <dbReference type="Pfam" id="PF03081"/>
    </source>
</evidence>
<keyword evidence="3 5" id="KW-0268">Exocytosis</keyword>
<sequence>MYAVEKKFEIEMKLKREMTNIQELKAAANRSSSLASDVCNVLGACEQRLQQLETAVLPLYGDTARLQQIHHNMESTVTALDHVINYYMVSRELADLIQAGPHTGTTESLNIYLEALDKLAEAQNYFNKNNPQSVELENINQLYNTGVIKLEGAFEELLSRNTRPLSPTTLMDMIALEEDSSVDSVSVSGNSATNTAVESMRSAAAWLSAAGRAPSAPLLAVRAPAALNSLIAFKDYLRSRSMGASPLMVRHVVSKSKNMLHRTDSTQRRTSKIQKVLEKRAINIMMKASQTLEQSTGLAIGPRRSINDSCECCHYPLKAVGIRWLLGADSDECIDAMDEREAEAAGSLCAALVRVARREQRAALGLVPLPRLPALLTSILKDCFNLLATEVERVCTRSRKAASRCSAAAASCWSLAARLQRLQPDMTRAVHPAPPAPYTAILNSCLHHCVRSLEEWVEGVRCDGAAGAVDGTVHQLAAAALTYCHALAAHVHVIGPALAAEASYVRASHGLVVNDRNALMLSLYMRKVLAQLNLSLRTKSEQYGSEALKAIFLLNNTLYVLQGLGRGGLLDALAVAEPRAEAGYRDIVQDYKQAYLNSWNKLLSHLVLDEPLPAKLRDKDRQMLKDKLSSFNREWEEATRAQRGYSVPDPELREALKRDNKQILLPPYTALWEKLAGISFTRHPDKYLKYTPLQIAAQLDGYFDEAA</sequence>
<evidence type="ECO:0000256" key="2">
    <source>
        <dbReference type="ARBA" id="ARBA00022448"/>
    </source>
</evidence>
<evidence type="ECO:0000256" key="5">
    <source>
        <dbReference type="RuleBase" id="RU365026"/>
    </source>
</evidence>
<dbReference type="PANTHER" id="PTHR12542">
    <property type="entry name" value="EXOCYST COMPLEX PROTEIN EXO70"/>
    <property type="match status" value="1"/>
</dbReference>
<dbReference type="Gene3D" id="1.20.1280.170">
    <property type="entry name" value="Exocyst complex component Exo70"/>
    <property type="match status" value="1"/>
</dbReference>
<dbReference type="SUPFAM" id="SSF74788">
    <property type="entry name" value="Cullin repeat-like"/>
    <property type="match status" value="1"/>
</dbReference>
<dbReference type="GO" id="GO:0000145">
    <property type="term" value="C:exocyst"/>
    <property type="evidence" value="ECO:0007669"/>
    <property type="project" value="InterPro"/>
</dbReference>
<dbReference type="InterPro" id="IPR016159">
    <property type="entry name" value="Cullin_repeat-like_dom_sf"/>
</dbReference>
<dbReference type="InterPro" id="IPR046364">
    <property type="entry name" value="Exo70_C"/>
</dbReference>
<feature type="domain" description="Exocyst complex subunit Exo70 C-terminal" evidence="6">
    <location>
        <begin position="406"/>
        <end position="700"/>
    </location>
</feature>
<gene>
    <name evidence="7" type="ORF">KGM_204746</name>
</gene>
<name>A0A212F586_DANPL</name>
<comment type="function">
    <text evidence="5">Component of the exocyst complex involved in the docking of exocytic vesicles with fusion sites on the plasma membrane.</text>
</comment>
<dbReference type="EMBL" id="AGBW02010220">
    <property type="protein sequence ID" value="OWR48897.1"/>
    <property type="molecule type" value="Genomic_DNA"/>
</dbReference>
<evidence type="ECO:0000256" key="3">
    <source>
        <dbReference type="ARBA" id="ARBA00022483"/>
    </source>
</evidence>
<accession>A0A212F586</accession>
<comment type="similarity">
    <text evidence="1 5">Belongs to the EXO70 family.</text>
</comment>
<dbReference type="PANTHER" id="PTHR12542:SF41">
    <property type="entry name" value="EXOCYST COMPLEX COMPONENT 7"/>
    <property type="match status" value="1"/>
</dbReference>
<evidence type="ECO:0000313" key="7">
    <source>
        <dbReference type="EMBL" id="OWR48897.1"/>
    </source>
</evidence>
<organism evidence="7 8">
    <name type="scientific">Danaus plexippus plexippus</name>
    <dbReference type="NCBI Taxonomy" id="278856"/>
    <lineage>
        <taxon>Eukaryota</taxon>
        <taxon>Metazoa</taxon>
        <taxon>Ecdysozoa</taxon>
        <taxon>Arthropoda</taxon>
        <taxon>Hexapoda</taxon>
        <taxon>Insecta</taxon>
        <taxon>Pterygota</taxon>
        <taxon>Neoptera</taxon>
        <taxon>Endopterygota</taxon>
        <taxon>Lepidoptera</taxon>
        <taxon>Glossata</taxon>
        <taxon>Ditrysia</taxon>
        <taxon>Papilionoidea</taxon>
        <taxon>Nymphalidae</taxon>
        <taxon>Danainae</taxon>
        <taxon>Danaini</taxon>
        <taxon>Danaina</taxon>
        <taxon>Danaus</taxon>
        <taxon>Danaus</taxon>
    </lineage>
</organism>
<dbReference type="GO" id="GO:0015031">
    <property type="term" value="P:protein transport"/>
    <property type="evidence" value="ECO:0007669"/>
    <property type="project" value="UniProtKB-KW"/>
</dbReference>
<keyword evidence="8" id="KW-1185">Reference proteome</keyword>
<keyword evidence="2 5" id="KW-0813">Transport</keyword>
<evidence type="ECO:0000256" key="4">
    <source>
        <dbReference type="ARBA" id="ARBA00026169"/>
    </source>
</evidence>
<keyword evidence="5" id="KW-0653">Protein transport</keyword>
<dbReference type="InParanoid" id="A0A212F586"/>
<dbReference type="GO" id="GO:0005546">
    <property type="term" value="F:phosphatidylinositol-4,5-bisphosphate binding"/>
    <property type="evidence" value="ECO:0007669"/>
    <property type="project" value="InterPro"/>
</dbReference>
<dbReference type="InterPro" id="IPR004140">
    <property type="entry name" value="Exo70"/>
</dbReference>
<comment type="caution">
    <text evidence="7">The sequence shown here is derived from an EMBL/GenBank/DDBJ whole genome shotgun (WGS) entry which is preliminary data.</text>
</comment>
<dbReference type="GO" id="GO:0006887">
    <property type="term" value="P:exocytosis"/>
    <property type="evidence" value="ECO:0007669"/>
    <property type="project" value="UniProtKB-KW"/>
</dbReference>
<dbReference type="STRING" id="278856.A0A212F586"/>
<evidence type="ECO:0000313" key="8">
    <source>
        <dbReference type="Proteomes" id="UP000007151"/>
    </source>
</evidence>
<protein>
    <recommendedName>
        <fullName evidence="4 5">Exocyst complex component 7</fullName>
    </recommendedName>
    <alternativeName>
        <fullName evidence="5">Exocyst complex component Exo70</fullName>
    </alternativeName>
</protein>
<dbReference type="eggNOG" id="KOG2344">
    <property type="taxonomic scope" value="Eukaryota"/>
</dbReference>
<dbReference type="Pfam" id="PF03081">
    <property type="entry name" value="Exo70_C"/>
    <property type="match status" value="1"/>
</dbReference>
<dbReference type="KEGG" id="dpl:KGM_204746"/>
<evidence type="ECO:0000256" key="1">
    <source>
        <dbReference type="ARBA" id="ARBA00006756"/>
    </source>
</evidence>
<proteinExistence type="inferred from homology"/>
<dbReference type="AlphaFoldDB" id="A0A212F586"/>
<dbReference type="Proteomes" id="UP000007151">
    <property type="component" value="Unassembled WGS sequence"/>
</dbReference>
<reference evidence="7 8" key="1">
    <citation type="journal article" date="2011" name="Cell">
        <title>The monarch butterfly genome yields insights into long-distance migration.</title>
        <authorList>
            <person name="Zhan S."/>
            <person name="Merlin C."/>
            <person name="Boore J.L."/>
            <person name="Reppert S.M."/>
        </authorList>
    </citation>
    <scope>NUCLEOTIDE SEQUENCE [LARGE SCALE GENOMIC DNA]</scope>
    <source>
        <strain evidence="7">F-2</strain>
    </source>
</reference>
<dbReference type="Pfam" id="PF20669">
    <property type="entry name" value="Exo70_N"/>
    <property type="match status" value="1"/>
</dbReference>
<dbReference type="FunCoup" id="A0A212F586">
    <property type="interactions" value="1197"/>
</dbReference>